<dbReference type="Pfam" id="PF17384">
    <property type="entry name" value="DUF150_C"/>
    <property type="match status" value="1"/>
</dbReference>
<dbReference type="PANTHER" id="PTHR33867">
    <property type="entry name" value="RIBOSOME MATURATION FACTOR RIMP"/>
    <property type="match status" value="1"/>
</dbReference>
<evidence type="ECO:0000313" key="7">
    <source>
        <dbReference type="Proteomes" id="UP000265489"/>
    </source>
</evidence>
<comment type="function">
    <text evidence="3">Required for maturation of 30S ribosomal subunits.</text>
</comment>
<dbReference type="InterPro" id="IPR003728">
    <property type="entry name" value="Ribosome_maturation_RimP"/>
</dbReference>
<dbReference type="CDD" id="cd01734">
    <property type="entry name" value="YlxS_C"/>
    <property type="match status" value="1"/>
</dbReference>
<sequence>MCIEIKGVGNHSLCFATKEKCMDNLKEWIEEVLNENGCHLYDLEWITNQDTPLLRVSVEKEDGTMDLDTCASCSDVIGQMLDEKDWYAHEYMLEVCSPGAERELRTDEEVQRAVGKYVFVKMKDPKQGLDQVIGDLVEATKNDVTISYRDKTRTKKITIEKSNIQLIMTAVKV</sequence>
<dbReference type="EMBL" id="QRYQ01000024">
    <property type="protein sequence ID" value="RGU89700.1"/>
    <property type="molecule type" value="Genomic_DNA"/>
</dbReference>
<dbReference type="AlphaFoldDB" id="A0A395W7Y6"/>
<dbReference type="PANTHER" id="PTHR33867:SF1">
    <property type="entry name" value="RIBOSOME MATURATION FACTOR RIMP"/>
    <property type="match status" value="1"/>
</dbReference>
<evidence type="ECO:0000259" key="4">
    <source>
        <dbReference type="Pfam" id="PF02576"/>
    </source>
</evidence>
<dbReference type="InterPro" id="IPR028989">
    <property type="entry name" value="RimP_N"/>
</dbReference>
<protein>
    <recommendedName>
        <fullName evidence="3">Ribosome maturation factor RimP</fullName>
    </recommendedName>
</protein>
<dbReference type="InterPro" id="IPR035956">
    <property type="entry name" value="RimP_N_sf"/>
</dbReference>
<keyword evidence="2 3" id="KW-0690">Ribosome biogenesis</keyword>
<dbReference type="InterPro" id="IPR028998">
    <property type="entry name" value="RimP_C"/>
</dbReference>
<evidence type="ECO:0000259" key="5">
    <source>
        <dbReference type="Pfam" id="PF17384"/>
    </source>
</evidence>
<reference evidence="6 7" key="1">
    <citation type="submission" date="2018-08" db="EMBL/GenBank/DDBJ databases">
        <title>A genome reference for cultivated species of the human gut microbiota.</title>
        <authorList>
            <person name="Zou Y."/>
            <person name="Xue W."/>
            <person name="Luo G."/>
        </authorList>
    </citation>
    <scope>NUCLEOTIDE SEQUENCE [LARGE SCALE GENOMIC DNA]</scope>
    <source>
        <strain evidence="6 7">AF15-20</strain>
    </source>
</reference>
<dbReference type="Pfam" id="PF02576">
    <property type="entry name" value="RimP_N"/>
    <property type="match status" value="1"/>
</dbReference>
<name>A0A395W7Y6_9FIRM</name>
<organism evidence="6 7">
    <name type="scientific">Holdemanella biformis</name>
    <dbReference type="NCBI Taxonomy" id="1735"/>
    <lineage>
        <taxon>Bacteria</taxon>
        <taxon>Bacillati</taxon>
        <taxon>Bacillota</taxon>
        <taxon>Erysipelotrichia</taxon>
        <taxon>Erysipelotrichales</taxon>
        <taxon>Erysipelotrichaceae</taxon>
        <taxon>Holdemanella</taxon>
    </lineage>
</organism>
<evidence type="ECO:0000256" key="3">
    <source>
        <dbReference type="HAMAP-Rule" id="MF_01077"/>
    </source>
</evidence>
<dbReference type="InterPro" id="IPR036847">
    <property type="entry name" value="RimP_C_sf"/>
</dbReference>
<dbReference type="GO" id="GO:0005829">
    <property type="term" value="C:cytosol"/>
    <property type="evidence" value="ECO:0007669"/>
    <property type="project" value="TreeGrafter"/>
</dbReference>
<evidence type="ECO:0000313" key="6">
    <source>
        <dbReference type="EMBL" id="RGU89700.1"/>
    </source>
</evidence>
<keyword evidence="1 3" id="KW-0963">Cytoplasm</keyword>
<proteinExistence type="inferred from homology"/>
<comment type="caution">
    <text evidence="6">The sequence shown here is derived from an EMBL/GenBank/DDBJ whole genome shotgun (WGS) entry which is preliminary data.</text>
</comment>
<feature type="domain" description="Ribosome maturation factor RimP N-terminal" evidence="4">
    <location>
        <begin position="29"/>
        <end position="101"/>
    </location>
</feature>
<dbReference type="GO" id="GO:0006412">
    <property type="term" value="P:translation"/>
    <property type="evidence" value="ECO:0007669"/>
    <property type="project" value="TreeGrafter"/>
</dbReference>
<dbReference type="Proteomes" id="UP000265489">
    <property type="component" value="Unassembled WGS sequence"/>
</dbReference>
<dbReference type="HAMAP" id="MF_01077">
    <property type="entry name" value="RimP"/>
    <property type="match status" value="1"/>
</dbReference>
<dbReference type="GO" id="GO:0000028">
    <property type="term" value="P:ribosomal small subunit assembly"/>
    <property type="evidence" value="ECO:0007669"/>
    <property type="project" value="TreeGrafter"/>
</dbReference>
<accession>A0A395W7Y6</accession>
<evidence type="ECO:0000256" key="2">
    <source>
        <dbReference type="ARBA" id="ARBA00022517"/>
    </source>
</evidence>
<dbReference type="Gene3D" id="2.30.30.180">
    <property type="entry name" value="Ribosome maturation factor RimP, C-terminal domain"/>
    <property type="match status" value="1"/>
</dbReference>
<evidence type="ECO:0000256" key="1">
    <source>
        <dbReference type="ARBA" id="ARBA00022490"/>
    </source>
</evidence>
<dbReference type="SUPFAM" id="SSF75420">
    <property type="entry name" value="YhbC-like, N-terminal domain"/>
    <property type="match status" value="1"/>
</dbReference>
<comment type="subcellular location">
    <subcellularLocation>
        <location evidence="3">Cytoplasm</location>
    </subcellularLocation>
</comment>
<comment type="similarity">
    <text evidence="3">Belongs to the RimP family.</text>
</comment>
<dbReference type="SUPFAM" id="SSF74942">
    <property type="entry name" value="YhbC-like, C-terminal domain"/>
    <property type="match status" value="1"/>
</dbReference>
<feature type="domain" description="Ribosome maturation factor RimP C-terminal" evidence="5">
    <location>
        <begin position="104"/>
        <end position="171"/>
    </location>
</feature>
<dbReference type="Gene3D" id="3.30.300.70">
    <property type="entry name" value="RimP-like superfamily, N-terminal"/>
    <property type="match status" value="1"/>
</dbReference>
<gene>
    <name evidence="3" type="primary">rimP</name>
    <name evidence="6" type="ORF">DWW32_10425</name>
</gene>